<dbReference type="InterPro" id="IPR036890">
    <property type="entry name" value="HATPase_C_sf"/>
</dbReference>
<protein>
    <submittedName>
        <fullName evidence="3">ATP-binding protein</fullName>
    </submittedName>
</protein>
<organism evidence="3 4">
    <name type="scientific">Streptacidiphilus monticola</name>
    <dbReference type="NCBI Taxonomy" id="2161674"/>
    <lineage>
        <taxon>Bacteria</taxon>
        <taxon>Bacillati</taxon>
        <taxon>Actinomycetota</taxon>
        <taxon>Actinomycetes</taxon>
        <taxon>Kitasatosporales</taxon>
        <taxon>Streptomycetaceae</taxon>
        <taxon>Streptacidiphilus</taxon>
    </lineage>
</organism>
<comment type="caution">
    <text evidence="3">The sequence shown here is derived from an EMBL/GenBank/DDBJ whole genome shotgun (WGS) entry which is preliminary data.</text>
</comment>
<keyword evidence="1" id="KW-0723">Serine/threonine-protein kinase</keyword>
<dbReference type="RefSeq" id="WP_380584187.1">
    <property type="nucleotide sequence ID" value="NZ_JBHSQJ010000068.1"/>
</dbReference>
<keyword evidence="3" id="KW-0547">Nucleotide-binding</keyword>
<dbReference type="PANTHER" id="PTHR35526:SF3">
    <property type="entry name" value="ANTI-SIGMA-F FACTOR RSBW"/>
    <property type="match status" value="1"/>
</dbReference>
<dbReference type="EMBL" id="JBHSQJ010000068">
    <property type="protein sequence ID" value="MFC5908889.1"/>
    <property type="molecule type" value="Genomic_DNA"/>
</dbReference>
<gene>
    <name evidence="3" type="ORF">ACFP3V_16900</name>
</gene>
<keyword evidence="3" id="KW-0067">ATP-binding</keyword>
<name>A0ABW1G2R2_9ACTN</name>
<dbReference type="PANTHER" id="PTHR35526">
    <property type="entry name" value="ANTI-SIGMA-F FACTOR RSBW-RELATED"/>
    <property type="match status" value="1"/>
</dbReference>
<dbReference type="SUPFAM" id="SSF55874">
    <property type="entry name" value="ATPase domain of HSP90 chaperone/DNA topoisomerase II/histidine kinase"/>
    <property type="match status" value="1"/>
</dbReference>
<dbReference type="GO" id="GO:0005524">
    <property type="term" value="F:ATP binding"/>
    <property type="evidence" value="ECO:0007669"/>
    <property type="project" value="UniProtKB-KW"/>
</dbReference>
<dbReference type="Pfam" id="PF13581">
    <property type="entry name" value="HATPase_c_2"/>
    <property type="match status" value="1"/>
</dbReference>
<evidence type="ECO:0000313" key="3">
    <source>
        <dbReference type="EMBL" id="MFC5908889.1"/>
    </source>
</evidence>
<evidence type="ECO:0000256" key="1">
    <source>
        <dbReference type="ARBA" id="ARBA00022527"/>
    </source>
</evidence>
<accession>A0ABW1G2R2</accession>
<proteinExistence type="predicted"/>
<dbReference type="InterPro" id="IPR050267">
    <property type="entry name" value="Anti-sigma-factor_SerPK"/>
</dbReference>
<evidence type="ECO:0000259" key="2">
    <source>
        <dbReference type="Pfam" id="PF13581"/>
    </source>
</evidence>
<evidence type="ECO:0000313" key="4">
    <source>
        <dbReference type="Proteomes" id="UP001596174"/>
    </source>
</evidence>
<dbReference type="CDD" id="cd16936">
    <property type="entry name" value="HATPase_RsbW-like"/>
    <property type="match status" value="1"/>
</dbReference>
<dbReference type="Proteomes" id="UP001596174">
    <property type="component" value="Unassembled WGS sequence"/>
</dbReference>
<sequence>MNALPAPVQTRRLALFGAKGVVGRCRDFTREALEDWGWFEGADEDRQAVADDVLLLVSELVANACLHAGGPEELVLDLDQRRLRVEVVDASPVRPVPRRPGDVTQPGGHGLRVVERLAREWGSQPRGGGKAVWIEVDTP</sequence>
<keyword evidence="1" id="KW-0808">Transferase</keyword>
<reference evidence="4" key="1">
    <citation type="journal article" date="2019" name="Int. J. Syst. Evol. Microbiol.">
        <title>The Global Catalogue of Microorganisms (GCM) 10K type strain sequencing project: providing services to taxonomists for standard genome sequencing and annotation.</title>
        <authorList>
            <consortium name="The Broad Institute Genomics Platform"/>
            <consortium name="The Broad Institute Genome Sequencing Center for Infectious Disease"/>
            <person name="Wu L."/>
            <person name="Ma J."/>
        </authorList>
    </citation>
    <scope>NUCLEOTIDE SEQUENCE [LARGE SCALE GENOMIC DNA]</scope>
    <source>
        <strain evidence="4">JCM 4816</strain>
    </source>
</reference>
<feature type="domain" description="Histidine kinase/HSP90-like ATPase" evidence="2">
    <location>
        <begin position="26"/>
        <end position="134"/>
    </location>
</feature>
<dbReference type="InterPro" id="IPR003594">
    <property type="entry name" value="HATPase_dom"/>
</dbReference>
<keyword evidence="1" id="KW-0418">Kinase</keyword>
<keyword evidence="4" id="KW-1185">Reference proteome</keyword>
<dbReference type="Gene3D" id="3.30.565.10">
    <property type="entry name" value="Histidine kinase-like ATPase, C-terminal domain"/>
    <property type="match status" value="1"/>
</dbReference>